<organism evidence="3 4">
    <name type="scientific">Centaurea solstitialis</name>
    <name type="common">yellow star-thistle</name>
    <dbReference type="NCBI Taxonomy" id="347529"/>
    <lineage>
        <taxon>Eukaryota</taxon>
        <taxon>Viridiplantae</taxon>
        <taxon>Streptophyta</taxon>
        <taxon>Embryophyta</taxon>
        <taxon>Tracheophyta</taxon>
        <taxon>Spermatophyta</taxon>
        <taxon>Magnoliopsida</taxon>
        <taxon>eudicotyledons</taxon>
        <taxon>Gunneridae</taxon>
        <taxon>Pentapetalae</taxon>
        <taxon>asterids</taxon>
        <taxon>campanulids</taxon>
        <taxon>Asterales</taxon>
        <taxon>Asteraceae</taxon>
        <taxon>Carduoideae</taxon>
        <taxon>Cardueae</taxon>
        <taxon>Centaureinae</taxon>
        <taxon>Centaurea</taxon>
    </lineage>
</organism>
<dbReference type="InterPro" id="IPR037293">
    <property type="entry name" value="Gal_Oxidase_central_sf"/>
</dbReference>
<proteinExistence type="predicted"/>
<gene>
    <name evidence="3" type="ORF">OSB04_un000365</name>
</gene>
<evidence type="ECO:0000259" key="2">
    <source>
        <dbReference type="Pfam" id="PF07250"/>
    </source>
</evidence>
<dbReference type="AlphaFoldDB" id="A0AA38SNS7"/>
<feature type="domain" description="Glyoxal oxidase N-terminal" evidence="2">
    <location>
        <begin position="38"/>
        <end position="284"/>
    </location>
</feature>
<feature type="signal peptide" evidence="1">
    <location>
        <begin position="1"/>
        <end position="19"/>
    </location>
</feature>
<dbReference type="SUPFAM" id="SSF50965">
    <property type="entry name" value="Galactose oxidase, central domain"/>
    <property type="match status" value="1"/>
</dbReference>
<evidence type="ECO:0000256" key="1">
    <source>
        <dbReference type="SAM" id="SignalP"/>
    </source>
</evidence>
<accession>A0AA38SNS7</accession>
<dbReference type="PANTHER" id="PTHR32208">
    <property type="entry name" value="SECRETED PROTEIN-RELATED"/>
    <property type="match status" value="1"/>
</dbReference>
<dbReference type="Pfam" id="PF07250">
    <property type="entry name" value="Glyoxal_oxid_N"/>
    <property type="match status" value="1"/>
</dbReference>
<evidence type="ECO:0000313" key="4">
    <source>
        <dbReference type="Proteomes" id="UP001172457"/>
    </source>
</evidence>
<evidence type="ECO:0000313" key="3">
    <source>
        <dbReference type="EMBL" id="KAJ9536457.1"/>
    </source>
</evidence>
<comment type="caution">
    <text evidence="3">The sequence shown here is derived from an EMBL/GenBank/DDBJ whole genome shotgun (WGS) entry which is preliminary data.</text>
</comment>
<reference evidence="3" key="1">
    <citation type="submission" date="2023-03" db="EMBL/GenBank/DDBJ databases">
        <title>Chromosome-scale reference genome and RAD-based genetic map of yellow starthistle (Centaurea solstitialis) reveal putative structural variation and QTLs associated with invader traits.</title>
        <authorList>
            <person name="Reatini B."/>
            <person name="Cang F.A."/>
            <person name="Jiang Q."/>
            <person name="Mckibben M.T.W."/>
            <person name="Barker M.S."/>
            <person name="Rieseberg L.H."/>
            <person name="Dlugosch K.M."/>
        </authorList>
    </citation>
    <scope>NUCLEOTIDE SEQUENCE</scope>
    <source>
        <strain evidence="3">CAN-66</strain>
        <tissue evidence="3">Leaf</tissue>
    </source>
</reference>
<dbReference type="Gene3D" id="2.130.10.80">
    <property type="entry name" value="Galactose oxidase/kelch, beta-propeller"/>
    <property type="match status" value="1"/>
</dbReference>
<dbReference type="InterPro" id="IPR009880">
    <property type="entry name" value="Glyoxal_oxidase_N"/>
</dbReference>
<dbReference type="Proteomes" id="UP001172457">
    <property type="component" value="Unassembled WGS sequence"/>
</dbReference>
<feature type="chain" id="PRO_5041272381" description="Glyoxal oxidase N-terminal domain-containing protein" evidence="1">
    <location>
        <begin position="20"/>
        <end position="286"/>
    </location>
</feature>
<protein>
    <recommendedName>
        <fullName evidence="2">Glyoxal oxidase N-terminal domain-containing protein</fullName>
    </recommendedName>
</protein>
<keyword evidence="1" id="KW-0732">Signal</keyword>
<name>A0AA38SNS7_9ASTR</name>
<dbReference type="InterPro" id="IPR011043">
    <property type="entry name" value="Gal_Oxase/kelch_b-propeller"/>
</dbReference>
<dbReference type="PANTHER" id="PTHR32208:SF62">
    <property type="entry name" value="OXIDASE, PUTATIVE, EXPRESSED-RELATED"/>
    <property type="match status" value="1"/>
</dbReference>
<dbReference type="EMBL" id="JARYMX010000021">
    <property type="protein sequence ID" value="KAJ9536457.1"/>
    <property type="molecule type" value="Genomic_DNA"/>
</dbReference>
<keyword evidence="4" id="KW-1185">Reference proteome</keyword>
<sequence length="286" mass="31365">MVACLIIISCLLFTTPLAAVAGGGTWSLLRPSIGISAMHMQLLPTDRVIIYDRTDFGASNISLADGKCRHDPNDIVLKDDCTAHSVEYDVASNSVRPLMVLTDVWCSSGGLMPDGSLVQTGGFNDGDHVVRIFNNACGECDWVEIPLGLAQRRWYATNHVLPDGRQIIIGGRRQFNYEFYPKAAAAEKSYSFPFLVETNDFKFENNLYPFVFLNTDGNLFVFANNRAVLFDYRRNRVVKTYPGVPGGEPRNYPSTGSAVLLPLRVVQATVAVVEVLVCGGAPKGHL</sequence>